<organism evidence="1 2">
    <name type="scientific">Scale drop disease virus</name>
    <dbReference type="NCBI Taxonomy" id="1697349"/>
    <lineage>
        <taxon>Viruses</taxon>
        <taxon>Varidnaviria</taxon>
        <taxon>Bamfordvirae</taxon>
        <taxon>Nucleocytoviricota</taxon>
        <taxon>Megaviricetes</taxon>
        <taxon>Pimascovirales</taxon>
        <taxon>Pimascovirales incertae sedis</taxon>
        <taxon>Iridoviridae</taxon>
        <taxon>Alphairidovirinae</taxon>
        <taxon>Megalocytivirus</taxon>
        <taxon>Megalocytivirus lates1</taxon>
    </lineage>
</organism>
<sequence length="231" mass="26426">MRVLELFAGTGSVGKVAKELGWKNVSLDIVGNVDIKTDILQWDYKSVYKPGDFDVIWASFPCEMFSTTRNSNLGRKSKRHDGKILTKQLMTDDIHQYGLPLLRKSEEIIDYFKPDVYFMENPATGSAKDYIQDKPMYVFDYCQFAPEWGYRKRTAIWTNAQGLTSCTCVPSVCAATYFCPKTLRYRHFKTTDGGNKHKGTVGTTKQERYRIPPKLIHVLFSHVPINKTNGN</sequence>
<dbReference type="GO" id="GO:0008168">
    <property type="term" value="F:methyltransferase activity"/>
    <property type="evidence" value="ECO:0007669"/>
    <property type="project" value="UniProtKB-KW"/>
</dbReference>
<reference evidence="1 2" key="1">
    <citation type="submission" date="2019-10" db="EMBL/GenBank/DDBJ databases">
        <authorList>
            <person name="Kayansamruaj P."/>
        </authorList>
    </citation>
    <scope>NUCLEOTIDE SEQUENCE [LARGE SCALE GENOMIC DNA]</scope>
    <source>
        <strain evidence="1">SDDV_Thai_2019</strain>
    </source>
</reference>
<protein>
    <submittedName>
        <fullName evidence="1">Putative DNA (Cytosine-5)-methyltransferase</fullName>
    </submittedName>
</protein>
<evidence type="ECO:0000313" key="1">
    <source>
        <dbReference type="EMBL" id="QLI60676.1"/>
    </source>
</evidence>
<dbReference type="SUPFAM" id="SSF53335">
    <property type="entry name" value="S-adenosyl-L-methionine-dependent methyltransferases"/>
    <property type="match status" value="1"/>
</dbReference>
<keyword evidence="1" id="KW-0808">Transferase</keyword>
<dbReference type="GO" id="GO:0032259">
    <property type="term" value="P:methylation"/>
    <property type="evidence" value="ECO:0007669"/>
    <property type="project" value="UniProtKB-KW"/>
</dbReference>
<accession>A0A7D5YSA7</accession>
<evidence type="ECO:0000313" key="2">
    <source>
        <dbReference type="Proteomes" id="UP000510602"/>
    </source>
</evidence>
<dbReference type="Gene3D" id="3.40.50.150">
    <property type="entry name" value="Vaccinia Virus protein VP39"/>
    <property type="match status" value="1"/>
</dbReference>
<keyword evidence="1" id="KW-0489">Methyltransferase</keyword>
<dbReference type="Proteomes" id="UP000510602">
    <property type="component" value="Segment"/>
</dbReference>
<name>A0A7D5YSA7_9VIRU</name>
<dbReference type="InterPro" id="IPR029063">
    <property type="entry name" value="SAM-dependent_MTases_sf"/>
</dbReference>
<dbReference type="PROSITE" id="PS00094">
    <property type="entry name" value="C5_MTASE_1"/>
    <property type="match status" value="1"/>
</dbReference>
<proteinExistence type="predicted"/>
<dbReference type="InterPro" id="IPR018117">
    <property type="entry name" value="C5_DNA_meth_AS"/>
</dbReference>
<dbReference type="EMBL" id="MN562489">
    <property type="protein sequence ID" value="QLI60676.1"/>
    <property type="molecule type" value="Genomic_DNA"/>
</dbReference>